<dbReference type="InterPro" id="IPR050390">
    <property type="entry name" value="C5-Methyltransferase"/>
</dbReference>
<evidence type="ECO:0000256" key="8">
    <source>
        <dbReference type="RuleBase" id="RU000417"/>
    </source>
</evidence>
<gene>
    <name evidence="9" type="ORF">DHW31_10800</name>
</gene>
<evidence type="ECO:0000256" key="4">
    <source>
        <dbReference type="ARBA" id="ARBA00022747"/>
    </source>
</evidence>
<dbReference type="GO" id="GO:0003886">
    <property type="term" value="F:DNA (cytosine-5-)-methyltransferase activity"/>
    <property type="evidence" value="ECO:0007669"/>
    <property type="project" value="UniProtKB-EC"/>
</dbReference>
<sequence>MKYTFADIFCGGGGMSLGLINAGFIGALATDFWDVAKLNYTSYYKFKNTQFLQLDLYQEDDKKRLVEELLSRKIDLLAGGPPCQGFSTLGKRGDKDTRNQLVETYLRLAITVKPKMIIMENVPAIQSMKHKSGIKYPDYAKRFLDENGYYAETIFLDGSQAGLAQTRKRLFLIGINKDYVKHMINFSEILNATISKLAPSNNYATIREVIYDLPRLEDNEGEDVMIVDDKTIYNHKVFKYQKETLARIKAVPYGGGLQDIPDSLLSNHLVKMKSGGYGSGGFVKNLYGRLEWDKPSGTIVAGIKKITSGRFFHPENDRLLTVREAARLQSFPDDYRVYGSMVDQYTIIGNAVPPKFSELIGKVIIEIYEEYKRS</sequence>
<dbReference type="InterPro" id="IPR018117">
    <property type="entry name" value="C5_DNA_meth_AS"/>
</dbReference>
<comment type="catalytic activity">
    <reaction evidence="5 8">
        <text>a 2'-deoxycytidine in DNA + S-adenosyl-L-methionine = a 5-methyl-2'-deoxycytidine in DNA + S-adenosyl-L-homocysteine + H(+)</text>
        <dbReference type="Rhea" id="RHEA:13681"/>
        <dbReference type="Rhea" id="RHEA-COMP:11369"/>
        <dbReference type="Rhea" id="RHEA-COMP:11370"/>
        <dbReference type="ChEBI" id="CHEBI:15378"/>
        <dbReference type="ChEBI" id="CHEBI:57856"/>
        <dbReference type="ChEBI" id="CHEBI:59789"/>
        <dbReference type="ChEBI" id="CHEBI:85452"/>
        <dbReference type="ChEBI" id="CHEBI:85454"/>
        <dbReference type="EC" id="2.1.1.37"/>
    </reaction>
</comment>
<dbReference type="PROSITE" id="PS00094">
    <property type="entry name" value="C5_MTASE_1"/>
    <property type="match status" value="1"/>
</dbReference>
<feature type="active site" evidence="6">
    <location>
        <position position="83"/>
    </location>
</feature>
<keyword evidence="3 6" id="KW-0949">S-adenosyl-L-methionine</keyword>
<keyword evidence="4" id="KW-0680">Restriction system</keyword>
<organism evidence="9 10">
    <name type="scientific">Bacteroides graminisolvens</name>
    <dbReference type="NCBI Taxonomy" id="477666"/>
    <lineage>
        <taxon>Bacteria</taxon>
        <taxon>Pseudomonadati</taxon>
        <taxon>Bacteroidota</taxon>
        <taxon>Bacteroidia</taxon>
        <taxon>Bacteroidales</taxon>
        <taxon>Bacteroidaceae</taxon>
        <taxon>Bacteroides</taxon>
    </lineage>
</organism>
<dbReference type="PRINTS" id="PR00105">
    <property type="entry name" value="C5METTRFRASE"/>
</dbReference>
<dbReference type="InterPro" id="IPR029063">
    <property type="entry name" value="SAM-dependent_MTases_sf"/>
</dbReference>
<evidence type="ECO:0000256" key="5">
    <source>
        <dbReference type="ARBA" id="ARBA00047422"/>
    </source>
</evidence>
<accession>A0A3D2SI00</accession>
<comment type="caution">
    <text evidence="9">The sequence shown here is derived from an EMBL/GenBank/DDBJ whole genome shotgun (WGS) entry which is preliminary data.</text>
</comment>
<dbReference type="PANTHER" id="PTHR10629">
    <property type="entry name" value="CYTOSINE-SPECIFIC METHYLTRANSFERASE"/>
    <property type="match status" value="1"/>
</dbReference>
<dbReference type="GO" id="GO:0044027">
    <property type="term" value="P:negative regulation of gene expression via chromosomal CpG island methylation"/>
    <property type="evidence" value="ECO:0007669"/>
    <property type="project" value="TreeGrafter"/>
</dbReference>
<dbReference type="InterPro" id="IPR001525">
    <property type="entry name" value="C5_MeTfrase"/>
</dbReference>
<proteinExistence type="inferred from homology"/>
<dbReference type="PANTHER" id="PTHR10629:SF52">
    <property type="entry name" value="DNA (CYTOSINE-5)-METHYLTRANSFERASE 1"/>
    <property type="match status" value="1"/>
</dbReference>
<evidence type="ECO:0000256" key="6">
    <source>
        <dbReference type="PROSITE-ProRule" id="PRU01016"/>
    </source>
</evidence>
<dbReference type="Pfam" id="PF00145">
    <property type="entry name" value="DNA_methylase"/>
    <property type="match status" value="1"/>
</dbReference>
<keyword evidence="1 6" id="KW-0489">Methyltransferase</keyword>
<dbReference type="Gene3D" id="3.40.50.150">
    <property type="entry name" value="Vaccinia Virus protein VP39"/>
    <property type="match status" value="1"/>
</dbReference>
<evidence type="ECO:0000256" key="7">
    <source>
        <dbReference type="RuleBase" id="RU000416"/>
    </source>
</evidence>
<name>A0A3D2SI00_9BACE</name>
<dbReference type="PROSITE" id="PS51679">
    <property type="entry name" value="SAM_MT_C5"/>
    <property type="match status" value="1"/>
</dbReference>
<keyword evidence="2 6" id="KW-0808">Transferase</keyword>
<dbReference type="EMBL" id="DPVG01000403">
    <property type="protein sequence ID" value="HCK25238.1"/>
    <property type="molecule type" value="Genomic_DNA"/>
</dbReference>
<protein>
    <recommendedName>
        <fullName evidence="8">Cytosine-specific methyltransferase</fullName>
        <ecNumber evidence="8">2.1.1.37</ecNumber>
    </recommendedName>
</protein>
<dbReference type="NCBIfam" id="TIGR00675">
    <property type="entry name" value="dcm"/>
    <property type="match status" value="1"/>
</dbReference>
<evidence type="ECO:0000313" key="10">
    <source>
        <dbReference type="Proteomes" id="UP000263098"/>
    </source>
</evidence>
<comment type="similarity">
    <text evidence="6 7">Belongs to the class I-like SAM-binding methyltransferase superfamily. C5-methyltransferase family.</text>
</comment>
<dbReference type="GO" id="GO:0009307">
    <property type="term" value="P:DNA restriction-modification system"/>
    <property type="evidence" value="ECO:0007669"/>
    <property type="project" value="UniProtKB-KW"/>
</dbReference>
<dbReference type="AlphaFoldDB" id="A0A3D2SI00"/>
<dbReference type="Gene3D" id="3.90.120.10">
    <property type="entry name" value="DNA Methylase, subunit A, domain 2"/>
    <property type="match status" value="1"/>
</dbReference>
<dbReference type="GO" id="GO:0003677">
    <property type="term" value="F:DNA binding"/>
    <property type="evidence" value="ECO:0007669"/>
    <property type="project" value="TreeGrafter"/>
</dbReference>
<dbReference type="Proteomes" id="UP000263098">
    <property type="component" value="Unassembled WGS sequence"/>
</dbReference>
<evidence type="ECO:0000256" key="1">
    <source>
        <dbReference type="ARBA" id="ARBA00022603"/>
    </source>
</evidence>
<evidence type="ECO:0000313" key="9">
    <source>
        <dbReference type="EMBL" id="HCK25238.1"/>
    </source>
</evidence>
<evidence type="ECO:0000256" key="2">
    <source>
        <dbReference type="ARBA" id="ARBA00022679"/>
    </source>
</evidence>
<evidence type="ECO:0000256" key="3">
    <source>
        <dbReference type="ARBA" id="ARBA00022691"/>
    </source>
</evidence>
<reference evidence="9 10" key="1">
    <citation type="journal article" date="2018" name="Nat. Biotechnol.">
        <title>A standardized bacterial taxonomy based on genome phylogeny substantially revises the tree of life.</title>
        <authorList>
            <person name="Parks D.H."/>
            <person name="Chuvochina M."/>
            <person name="Waite D.W."/>
            <person name="Rinke C."/>
            <person name="Skarshewski A."/>
            <person name="Chaumeil P.A."/>
            <person name="Hugenholtz P."/>
        </authorList>
    </citation>
    <scope>NUCLEOTIDE SEQUENCE [LARGE SCALE GENOMIC DNA]</scope>
    <source>
        <strain evidence="9">UBA9667</strain>
    </source>
</reference>
<dbReference type="SUPFAM" id="SSF53335">
    <property type="entry name" value="S-adenosyl-L-methionine-dependent methyltransferases"/>
    <property type="match status" value="1"/>
</dbReference>
<dbReference type="GO" id="GO:0032259">
    <property type="term" value="P:methylation"/>
    <property type="evidence" value="ECO:0007669"/>
    <property type="project" value="UniProtKB-KW"/>
</dbReference>
<dbReference type="EC" id="2.1.1.37" evidence="8"/>